<evidence type="ECO:0000313" key="1">
    <source>
        <dbReference type="EMBL" id="OGE05620.1"/>
    </source>
</evidence>
<dbReference type="Proteomes" id="UP000178369">
    <property type="component" value="Unassembled WGS sequence"/>
</dbReference>
<organism evidence="1 2">
    <name type="scientific">Candidatus Curtissbacteria bacterium RIFCSPHIGHO2_12_FULL_41_17</name>
    <dbReference type="NCBI Taxonomy" id="1797722"/>
    <lineage>
        <taxon>Bacteria</taxon>
        <taxon>Candidatus Curtissiibacteriota</taxon>
    </lineage>
</organism>
<dbReference type="EMBL" id="MFBL01000006">
    <property type="protein sequence ID" value="OGE05620.1"/>
    <property type="molecule type" value="Genomic_DNA"/>
</dbReference>
<name>A0A1F5HNH4_9BACT</name>
<protein>
    <recommendedName>
        <fullName evidence="3">CARDB domain-containing protein</fullName>
    </recommendedName>
</protein>
<accession>A0A1F5HNH4</accession>
<reference evidence="1 2" key="1">
    <citation type="journal article" date="2016" name="Nat. Commun.">
        <title>Thousands of microbial genomes shed light on interconnected biogeochemical processes in an aquifer system.</title>
        <authorList>
            <person name="Anantharaman K."/>
            <person name="Brown C.T."/>
            <person name="Hug L.A."/>
            <person name="Sharon I."/>
            <person name="Castelle C.J."/>
            <person name="Probst A.J."/>
            <person name="Thomas B.C."/>
            <person name="Singh A."/>
            <person name="Wilkins M.J."/>
            <person name="Karaoz U."/>
            <person name="Brodie E.L."/>
            <person name="Williams K.H."/>
            <person name="Hubbard S.S."/>
            <person name="Banfield J.F."/>
        </authorList>
    </citation>
    <scope>NUCLEOTIDE SEQUENCE [LARGE SCALE GENOMIC DNA]</scope>
</reference>
<gene>
    <name evidence="1" type="ORF">A3F45_00180</name>
</gene>
<dbReference type="AlphaFoldDB" id="A0A1F5HNH4"/>
<evidence type="ECO:0000313" key="2">
    <source>
        <dbReference type="Proteomes" id="UP000178369"/>
    </source>
</evidence>
<comment type="caution">
    <text evidence="1">The sequence shown here is derived from an EMBL/GenBank/DDBJ whole genome shotgun (WGS) entry which is preliminary data.</text>
</comment>
<sequence>MEKLCSKSKNGIAGAICELRDRIIALENDQDTGKHILDLQQVRGSFWEESDPINNVATPDQVTVNCSNNCNLWVNYDVDTRNTGAPFQHLYFIYVDGVDQAVFNQATMVTPNAAVPLAVNGVFPVSAGSHTVSIYVRTYGGILQQFESHLQVMAIEQ</sequence>
<evidence type="ECO:0008006" key="3">
    <source>
        <dbReference type="Google" id="ProtNLM"/>
    </source>
</evidence>
<proteinExistence type="predicted"/>